<organism evidence="1 2">
    <name type="scientific">Cohnella luojiensis</name>
    <dbReference type="NCBI Taxonomy" id="652876"/>
    <lineage>
        <taxon>Bacteria</taxon>
        <taxon>Bacillati</taxon>
        <taxon>Bacillota</taxon>
        <taxon>Bacilli</taxon>
        <taxon>Bacillales</taxon>
        <taxon>Paenibacillaceae</taxon>
        <taxon>Cohnella</taxon>
    </lineage>
</organism>
<evidence type="ECO:0000313" key="1">
    <source>
        <dbReference type="EMBL" id="TFE19660.1"/>
    </source>
</evidence>
<gene>
    <name evidence="1" type="ORF">E2980_22520</name>
</gene>
<dbReference type="EMBL" id="SOMN01000053">
    <property type="protein sequence ID" value="TFE19660.1"/>
    <property type="molecule type" value="Genomic_DNA"/>
</dbReference>
<dbReference type="AlphaFoldDB" id="A0A4Y8LN55"/>
<dbReference type="RefSeq" id="WP_135154501.1">
    <property type="nucleotide sequence ID" value="NZ_SOMN01000053.1"/>
</dbReference>
<accession>A0A4Y8LN55</accession>
<dbReference type="Proteomes" id="UP000297900">
    <property type="component" value="Unassembled WGS sequence"/>
</dbReference>
<evidence type="ECO:0000313" key="2">
    <source>
        <dbReference type="Proteomes" id="UP000297900"/>
    </source>
</evidence>
<keyword evidence="2" id="KW-1185">Reference proteome</keyword>
<dbReference type="OrthoDB" id="2083243at2"/>
<sequence length="141" mass="15923">MKIMIIKIISMLVLLLCVNPVVLAKEVTMVSVFDVKQEKVVKVIPLTPELNDSVLQLLQSSPTIYGGFGVNPTSGIVLHIPFPKPVRIPHECYPHPIKEVYLFLAQGTKPLALLFLDNNRQNIVELDYDVQKKPIIPWIKE</sequence>
<proteinExistence type="predicted"/>
<reference evidence="1 2" key="1">
    <citation type="submission" date="2019-03" db="EMBL/GenBank/DDBJ databases">
        <title>Cohnella endophytica sp. nov., a novel endophytic bacterium isolated from bark of Sonneratia apetala.</title>
        <authorList>
            <person name="Tuo L."/>
        </authorList>
    </citation>
    <scope>NUCLEOTIDE SEQUENCE [LARGE SCALE GENOMIC DNA]</scope>
    <source>
        <strain evidence="1 2">CCTCC AB 208254</strain>
    </source>
</reference>
<comment type="caution">
    <text evidence="1">The sequence shown here is derived from an EMBL/GenBank/DDBJ whole genome shotgun (WGS) entry which is preliminary data.</text>
</comment>
<name>A0A4Y8LN55_9BACL</name>
<protein>
    <submittedName>
        <fullName evidence="1">Uncharacterized protein</fullName>
    </submittedName>
</protein>